<reference evidence="8" key="1">
    <citation type="journal article" date="2023" name="Nat. Commun.">
        <title>Diploid and tetraploid genomes of Acorus and the evolution of monocots.</title>
        <authorList>
            <person name="Ma L."/>
            <person name="Liu K.W."/>
            <person name="Li Z."/>
            <person name="Hsiao Y.Y."/>
            <person name="Qi Y."/>
            <person name="Fu T."/>
            <person name="Tang G.D."/>
            <person name="Zhang D."/>
            <person name="Sun W.H."/>
            <person name="Liu D.K."/>
            <person name="Li Y."/>
            <person name="Chen G.Z."/>
            <person name="Liu X.D."/>
            <person name="Liao X.Y."/>
            <person name="Jiang Y.T."/>
            <person name="Yu X."/>
            <person name="Hao Y."/>
            <person name="Huang J."/>
            <person name="Zhao X.W."/>
            <person name="Ke S."/>
            <person name="Chen Y.Y."/>
            <person name="Wu W.L."/>
            <person name="Hsu J.L."/>
            <person name="Lin Y.F."/>
            <person name="Huang M.D."/>
            <person name="Li C.Y."/>
            <person name="Huang L."/>
            <person name="Wang Z.W."/>
            <person name="Zhao X."/>
            <person name="Zhong W.Y."/>
            <person name="Peng D.H."/>
            <person name="Ahmad S."/>
            <person name="Lan S."/>
            <person name="Zhang J.S."/>
            <person name="Tsai W.C."/>
            <person name="Van de Peer Y."/>
            <person name="Liu Z.J."/>
        </authorList>
    </citation>
    <scope>NUCLEOTIDE SEQUENCE</scope>
    <source>
        <strain evidence="8">CP</strain>
    </source>
</reference>
<evidence type="ECO:0000256" key="5">
    <source>
        <dbReference type="ARBA" id="ARBA00023204"/>
    </source>
</evidence>
<keyword evidence="6" id="KW-0539">Nucleus</keyword>
<evidence type="ECO:0000256" key="6">
    <source>
        <dbReference type="ARBA" id="ARBA00023242"/>
    </source>
</evidence>
<dbReference type="EMBL" id="JAUJYO010000008">
    <property type="protein sequence ID" value="KAK1310260.1"/>
    <property type="molecule type" value="Genomic_DNA"/>
</dbReference>
<reference evidence="8" key="2">
    <citation type="submission" date="2023-06" db="EMBL/GenBank/DDBJ databases">
        <authorList>
            <person name="Ma L."/>
            <person name="Liu K.-W."/>
            <person name="Li Z."/>
            <person name="Hsiao Y.-Y."/>
            <person name="Qi Y."/>
            <person name="Fu T."/>
            <person name="Tang G."/>
            <person name="Zhang D."/>
            <person name="Sun W.-H."/>
            <person name="Liu D.-K."/>
            <person name="Li Y."/>
            <person name="Chen G.-Z."/>
            <person name="Liu X.-D."/>
            <person name="Liao X.-Y."/>
            <person name="Jiang Y.-T."/>
            <person name="Yu X."/>
            <person name="Hao Y."/>
            <person name="Huang J."/>
            <person name="Zhao X.-W."/>
            <person name="Ke S."/>
            <person name="Chen Y.-Y."/>
            <person name="Wu W.-L."/>
            <person name="Hsu J.-L."/>
            <person name="Lin Y.-F."/>
            <person name="Huang M.-D."/>
            <person name="Li C.-Y."/>
            <person name="Huang L."/>
            <person name="Wang Z.-W."/>
            <person name="Zhao X."/>
            <person name="Zhong W.-Y."/>
            <person name="Peng D.-H."/>
            <person name="Ahmad S."/>
            <person name="Lan S."/>
            <person name="Zhang J.-S."/>
            <person name="Tsai W.-C."/>
            <person name="Van De Peer Y."/>
            <person name="Liu Z.-J."/>
        </authorList>
    </citation>
    <scope>NUCLEOTIDE SEQUENCE</scope>
    <source>
        <strain evidence="8">CP</strain>
        <tissue evidence="8">Leaves</tissue>
    </source>
</reference>
<keyword evidence="9" id="KW-1185">Reference proteome</keyword>
<dbReference type="PANTHER" id="PTHR12663:SF50">
    <property type="entry name" value="SISTER CHROMATID COHESION PROTEIN PDS5 HOMOLOG B"/>
    <property type="match status" value="1"/>
</dbReference>
<dbReference type="Pfam" id="PF20168">
    <property type="entry name" value="PDS5"/>
    <property type="match status" value="1"/>
</dbReference>
<keyword evidence="4" id="KW-0498">Mitosis</keyword>
<dbReference type="GO" id="GO:0007064">
    <property type="term" value="P:mitotic sister chromatid cohesion"/>
    <property type="evidence" value="ECO:0007669"/>
    <property type="project" value="InterPro"/>
</dbReference>
<name>A0AAV9EBS3_ACOCL</name>
<dbReference type="SUPFAM" id="SSF48371">
    <property type="entry name" value="ARM repeat"/>
    <property type="match status" value="1"/>
</dbReference>
<evidence type="ECO:0000256" key="3">
    <source>
        <dbReference type="ARBA" id="ARBA00022763"/>
    </source>
</evidence>
<gene>
    <name evidence="8" type="ORF">QJS10_CPA08g00677</name>
</gene>
<dbReference type="Proteomes" id="UP001180020">
    <property type="component" value="Unassembled WGS sequence"/>
</dbReference>
<keyword evidence="5" id="KW-0234">DNA repair</keyword>
<dbReference type="GO" id="GO:0005634">
    <property type="term" value="C:nucleus"/>
    <property type="evidence" value="ECO:0007669"/>
    <property type="project" value="UniProtKB-SubCell"/>
</dbReference>
<dbReference type="InterPro" id="IPR016024">
    <property type="entry name" value="ARM-type_fold"/>
</dbReference>
<evidence type="ECO:0000313" key="8">
    <source>
        <dbReference type="EMBL" id="KAK1310260.1"/>
    </source>
</evidence>
<protein>
    <submittedName>
        <fullName evidence="8">Uncharacterized protein</fullName>
    </submittedName>
</protein>
<accession>A0AAV9EBS3</accession>
<dbReference type="AlphaFoldDB" id="A0AAV9EBS3"/>
<evidence type="ECO:0000256" key="4">
    <source>
        <dbReference type="ARBA" id="ARBA00022776"/>
    </source>
</evidence>
<dbReference type="GO" id="GO:0035825">
    <property type="term" value="P:homologous recombination"/>
    <property type="evidence" value="ECO:0007669"/>
    <property type="project" value="UniProtKB-ARBA"/>
</dbReference>
<sequence>MEVPSASILSEAAEELSRPRLNKDSILKSLKDSSSIVRKSLLDKLYKLLKNHAIPSRYACAFAFAVTDCLEDVQVNSINYLVEFLKDYGREARTHQTLLDQSTDSGMVNQPEYIVVFLIHVLAHDPVFPSEYCQDEFVYARFCSPLLAVLQALLMPQFVNSNKEFLSSTVSCLIGIFRAIKKAEDAVDDYFTPVGMKLHILSEIGLHTLKLLSCNTLSSMGSPGLVLLSSSFYKVNRDISNTKAQVNNLIGRLISENFMEKILDAFKCIINW</sequence>
<proteinExistence type="predicted"/>
<evidence type="ECO:0000313" key="9">
    <source>
        <dbReference type="Proteomes" id="UP001180020"/>
    </source>
</evidence>
<evidence type="ECO:0000256" key="1">
    <source>
        <dbReference type="ARBA" id="ARBA00004123"/>
    </source>
</evidence>
<evidence type="ECO:0000256" key="2">
    <source>
        <dbReference type="ARBA" id="ARBA00022618"/>
    </source>
</evidence>
<dbReference type="GO" id="GO:0000785">
    <property type="term" value="C:chromatin"/>
    <property type="evidence" value="ECO:0007669"/>
    <property type="project" value="TreeGrafter"/>
</dbReference>
<dbReference type="InterPro" id="IPR039776">
    <property type="entry name" value="Pds5"/>
</dbReference>
<keyword evidence="7" id="KW-0131">Cell cycle</keyword>
<dbReference type="PANTHER" id="PTHR12663">
    <property type="entry name" value="ANDROGEN INDUCED INHIBITOR OF PROLIFERATION AS3 / PDS5-RELATED"/>
    <property type="match status" value="1"/>
</dbReference>
<keyword evidence="3" id="KW-0227">DNA damage</keyword>
<dbReference type="GO" id="GO:0051301">
    <property type="term" value="P:cell division"/>
    <property type="evidence" value="ECO:0007669"/>
    <property type="project" value="UniProtKB-KW"/>
</dbReference>
<comment type="caution">
    <text evidence="8">The sequence shown here is derived from an EMBL/GenBank/DDBJ whole genome shotgun (WGS) entry which is preliminary data.</text>
</comment>
<comment type="subcellular location">
    <subcellularLocation>
        <location evidence="1">Nucleus</location>
    </subcellularLocation>
</comment>
<keyword evidence="2" id="KW-0132">Cell division</keyword>
<organism evidence="8 9">
    <name type="scientific">Acorus calamus</name>
    <name type="common">Sweet flag</name>
    <dbReference type="NCBI Taxonomy" id="4465"/>
    <lineage>
        <taxon>Eukaryota</taxon>
        <taxon>Viridiplantae</taxon>
        <taxon>Streptophyta</taxon>
        <taxon>Embryophyta</taxon>
        <taxon>Tracheophyta</taxon>
        <taxon>Spermatophyta</taxon>
        <taxon>Magnoliopsida</taxon>
        <taxon>Liliopsida</taxon>
        <taxon>Acoraceae</taxon>
        <taxon>Acorus</taxon>
    </lineage>
</organism>
<dbReference type="GO" id="GO:0006281">
    <property type="term" value="P:DNA repair"/>
    <property type="evidence" value="ECO:0007669"/>
    <property type="project" value="UniProtKB-KW"/>
</dbReference>
<evidence type="ECO:0000256" key="7">
    <source>
        <dbReference type="ARBA" id="ARBA00023306"/>
    </source>
</evidence>